<feature type="compositionally biased region" description="Basic and acidic residues" evidence="7">
    <location>
        <begin position="680"/>
        <end position="694"/>
    </location>
</feature>
<evidence type="ECO:0000256" key="6">
    <source>
        <dbReference type="ARBA" id="ARBA00023277"/>
    </source>
</evidence>
<dbReference type="InterPro" id="IPR049438">
    <property type="entry name" value="TreT_GT1"/>
</dbReference>
<evidence type="ECO:0000256" key="4">
    <source>
        <dbReference type="ARBA" id="ARBA00022676"/>
    </source>
</evidence>
<evidence type="ECO:0000256" key="2">
    <source>
        <dbReference type="ARBA" id="ARBA00011738"/>
    </source>
</evidence>
<keyword evidence="5" id="KW-0808">Transferase</keyword>
<evidence type="ECO:0000256" key="3">
    <source>
        <dbReference type="ARBA" id="ARBA00022526"/>
    </source>
</evidence>
<sequence>MGTSEQLNALTTIESHHEFESHPSSFERRMSHAKQERNTIATNLSVLYAGLAIKTEAEQKLAVGIAIHDGTYSIDFSVHHLCLPPSSSEQHQADTVEEFVVSKLEEFRHGHLCKILGAGLSVELHNHSPRLASRLWQDLDIVPMVFRVGMDLSPETARSVQNGHEWSIDEQADSVAKKCIMFFGPTQQPRLQLGYKNDVQVDAAGRIKLAMLEDYRNSVRDPTWRAVMKYVENIKGRKLKIVFFSATPQGGGVALMRHALLRFLHLLGVDVQWFVPTPRQEVFRITKTNHNILQGAADPSVRATDEQLDKIKNWIKDNAKRYWLAEAGPLLPPSKGGADVIIVDDPQMPEIIPLAKEADPKRPVIFRSHIEVRDDLVQQEGSAAQHVWQSMWKNIKLADVFISHPVHTFVPSDVKKETLGWMPATTDWLDGLNKDMRDWDNDFYLHYFGQECRNHSMPELAYPSREYIAQIARFDPAKGIPDVIRSFAKFRRDLLRGVSINETPQLVICGHSSVDDPDGTLIYDQTMDLIHHEFDDLKDDIVVVRLGPSDQLLNAVISKASIVLQLSTREGFEVKVSEALHKGKPVITTNTGGIPLQVVNGKNSFLVGRSDTDAVAKHLHELWTDADLYDRMSNFARDNVSDEVHTVGNALNWLFLASSLAGGRELRPDGRWINDLAREGAGEDTRRGSRDAEIKISGSHGSLSTEKGSLNVLSAHRISKKVYHADAEY</sequence>
<feature type="domain" description="Trehalose synthase N-terminal" evidence="9">
    <location>
        <begin position="244"/>
        <end position="405"/>
    </location>
</feature>
<dbReference type="Pfam" id="PF21269">
    <property type="entry name" value="TreT_GT1"/>
    <property type="match status" value="1"/>
</dbReference>
<dbReference type="PANTHER" id="PTHR47779">
    <property type="entry name" value="SYNTHASE (CCG-9), PUTATIVE (AFU_ORTHOLOGUE AFUA_3G12100)-RELATED"/>
    <property type="match status" value="1"/>
</dbReference>
<dbReference type="Proteomes" id="UP000324767">
    <property type="component" value="Unassembled WGS sequence"/>
</dbReference>
<evidence type="ECO:0000256" key="5">
    <source>
        <dbReference type="ARBA" id="ARBA00022679"/>
    </source>
</evidence>
<comment type="subunit">
    <text evidence="2">Homodimer.</text>
</comment>
<evidence type="ECO:0000313" key="11">
    <source>
        <dbReference type="Proteomes" id="UP000324767"/>
    </source>
</evidence>
<dbReference type="Gene3D" id="3.40.50.2000">
    <property type="entry name" value="Glycogen Phosphorylase B"/>
    <property type="match status" value="2"/>
</dbReference>
<evidence type="ECO:0000259" key="9">
    <source>
        <dbReference type="Pfam" id="PF21269"/>
    </source>
</evidence>
<dbReference type="OrthoDB" id="937291at2759"/>
<dbReference type="InterPro" id="IPR001296">
    <property type="entry name" value="Glyco_trans_1"/>
</dbReference>
<organism evidence="10 11">
    <name type="scientific">Lasallia pustulata</name>
    <dbReference type="NCBI Taxonomy" id="136370"/>
    <lineage>
        <taxon>Eukaryota</taxon>
        <taxon>Fungi</taxon>
        <taxon>Dikarya</taxon>
        <taxon>Ascomycota</taxon>
        <taxon>Pezizomycotina</taxon>
        <taxon>Lecanoromycetes</taxon>
        <taxon>OSLEUM clade</taxon>
        <taxon>Umbilicariomycetidae</taxon>
        <taxon>Umbilicariales</taxon>
        <taxon>Umbilicariaceae</taxon>
        <taxon>Lasallia</taxon>
    </lineage>
</organism>
<keyword evidence="6" id="KW-0119">Carbohydrate metabolism</keyword>
<dbReference type="SUPFAM" id="SSF53756">
    <property type="entry name" value="UDP-Glycosyltransferase/glycogen phosphorylase"/>
    <property type="match status" value="1"/>
</dbReference>
<dbReference type="PANTHER" id="PTHR47779:SF1">
    <property type="entry name" value="SYNTHASE (CCG-9), PUTATIVE (AFU_ORTHOLOGUE AFUA_3G12100)-RELATED"/>
    <property type="match status" value="1"/>
</dbReference>
<accession>A0A5M8PS26</accession>
<dbReference type="GO" id="GO:0016757">
    <property type="term" value="F:glycosyltransferase activity"/>
    <property type="evidence" value="ECO:0007669"/>
    <property type="project" value="UniProtKB-KW"/>
</dbReference>
<comment type="similarity">
    <text evidence="1">Belongs to the glycosyltransferase group 1 family. Glycosyltransferase 4 subfamily.</text>
</comment>
<dbReference type="AlphaFoldDB" id="A0A5M8PS26"/>
<keyword evidence="3" id="KW-0313">Glucose metabolism</keyword>
<evidence type="ECO:0000256" key="7">
    <source>
        <dbReference type="SAM" id="MobiDB-lite"/>
    </source>
</evidence>
<dbReference type="Pfam" id="PF00534">
    <property type="entry name" value="Glycos_transf_1"/>
    <property type="match status" value="1"/>
</dbReference>
<feature type="domain" description="Glycosyl transferase family 1" evidence="8">
    <location>
        <begin position="462"/>
        <end position="637"/>
    </location>
</feature>
<feature type="region of interest" description="Disordered" evidence="7">
    <location>
        <begin position="680"/>
        <end position="703"/>
    </location>
</feature>
<evidence type="ECO:0000256" key="1">
    <source>
        <dbReference type="ARBA" id="ARBA00009481"/>
    </source>
</evidence>
<dbReference type="InterPro" id="IPR052078">
    <property type="entry name" value="Trehalose_Metab_GTase"/>
</dbReference>
<comment type="caution">
    <text evidence="10">The sequence shown here is derived from an EMBL/GenBank/DDBJ whole genome shotgun (WGS) entry which is preliminary data.</text>
</comment>
<gene>
    <name evidence="10" type="ORF">FRX48_04773</name>
</gene>
<proteinExistence type="inferred from homology"/>
<protein>
    <submittedName>
        <fullName evidence="10">Uncharacterized protein</fullName>
    </submittedName>
</protein>
<reference evidence="10 11" key="1">
    <citation type="submission" date="2019-09" db="EMBL/GenBank/DDBJ databases">
        <title>The hologenome of the rock-dwelling lichen Lasallia pustulata.</title>
        <authorList>
            <person name="Greshake Tzovaras B."/>
            <person name="Segers F."/>
            <person name="Bicker A."/>
            <person name="Dal Grande F."/>
            <person name="Otte J."/>
            <person name="Hankeln T."/>
            <person name="Schmitt I."/>
            <person name="Ebersberger I."/>
        </authorList>
    </citation>
    <scope>NUCLEOTIDE SEQUENCE [LARGE SCALE GENOMIC DNA]</scope>
    <source>
        <strain evidence="10">A1-1</strain>
    </source>
</reference>
<dbReference type="EMBL" id="VXIT01000007">
    <property type="protein sequence ID" value="KAA6411493.1"/>
    <property type="molecule type" value="Genomic_DNA"/>
</dbReference>
<evidence type="ECO:0000259" key="8">
    <source>
        <dbReference type="Pfam" id="PF00534"/>
    </source>
</evidence>
<name>A0A5M8PS26_9LECA</name>
<dbReference type="GO" id="GO:0006006">
    <property type="term" value="P:glucose metabolic process"/>
    <property type="evidence" value="ECO:0007669"/>
    <property type="project" value="UniProtKB-KW"/>
</dbReference>
<keyword evidence="4" id="KW-0328">Glycosyltransferase</keyword>
<evidence type="ECO:0000313" key="10">
    <source>
        <dbReference type="EMBL" id="KAA6411493.1"/>
    </source>
</evidence>